<sequence length="146" mass="16259">GKAGNAQRGATGQENWKMPKERRQPLTQVTEQDAAGKTNWASDAAELTPAIKAHAKVLMPHRRRILHERKEAAGTGIGIKNRSYRADPFFSPSAKERAQFSARRAEASDMRCEQLGGIDERAHLDNNDATAYLRQAARKDFEMTAK</sequence>
<accession>A0ABN9T2U4</accession>
<evidence type="ECO:0000256" key="1">
    <source>
        <dbReference type="SAM" id="MobiDB-lite"/>
    </source>
</evidence>
<comment type="caution">
    <text evidence="2">The sequence shown here is derived from an EMBL/GenBank/DDBJ whole genome shotgun (WGS) entry which is preliminary data.</text>
</comment>
<evidence type="ECO:0000313" key="2">
    <source>
        <dbReference type="EMBL" id="CAK0839228.1"/>
    </source>
</evidence>
<protein>
    <recommendedName>
        <fullName evidence="4">Ribosome biogenesis protein NOP53</fullName>
    </recommendedName>
</protein>
<feature type="region of interest" description="Disordered" evidence="1">
    <location>
        <begin position="1"/>
        <end position="38"/>
    </location>
</feature>
<reference evidence="2" key="1">
    <citation type="submission" date="2023-10" db="EMBL/GenBank/DDBJ databases">
        <authorList>
            <person name="Chen Y."/>
            <person name="Shah S."/>
            <person name="Dougan E. K."/>
            <person name="Thang M."/>
            <person name="Chan C."/>
        </authorList>
    </citation>
    <scope>NUCLEOTIDE SEQUENCE [LARGE SCALE GENOMIC DNA]</scope>
</reference>
<name>A0ABN9T2U4_9DINO</name>
<keyword evidence="3" id="KW-1185">Reference proteome</keyword>
<evidence type="ECO:0008006" key="4">
    <source>
        <dbReference type="Google" id="ProtNLM"/>
    </source>
</evidence>
<proteinExistence type="predicted"/>
<feature type="non-terminal residue" evidence="2">
    <location>
        <position position="146"/>
    </location>
</feature>
<evidence type="ECO:0000313" key="3">
    <source>
        <dbReference type="Proteomes" id="UP001189429"/>
    </source>
</evidence>
<dbReference type="Proteomes" id="UP001189429">
    <property type="component" value="Unassembled WGS sequence"/>
</dbReference>
<gene>
    <name evidence="2" type="ORF">PCOR1329_LOCUS34960</name>
</gene>
<dbReference type="EMBL" id="CAUYUJ010014279">
    <property type="protein sequence ID" value="CAK0839228.1"/>
    <property type="molecule type" value="Genomic_DNA"/>
</dbReference>
<feature type="non-terminal residue" evidence="2">
    <location>
        <position position="1"/>
    </location>
</feature>
<organism evidence="2 3">
    <name type="scientific">Prorocentrum cordatum</name>
    <dbReference type="NCBI Taxonomy" id="2364126"/>
    <lineage>
        <taxon>Eukaryota</taxon>
        <taxon>Sar</taxon>
        <taxon>Alveolata</taxon>
        <taxon>Dinophyceae</taxon>
        <taxon>Prorocentrales</taxon>
        <taxon>Prorocentraceae</taxon>
        <taxon>Prorocentrum</taxon>
    </lineage>
</organism>